<proteinExistence type="predicted"/>
<evidence type="ECO:0000313" key="6">
    <source>
        <dbReference type="Proteomes" id="UP000603352"/>
    </source>
</evidence>
<dbReference type="PANTHER" id="PTHR46797">
    <property type="entry name" value="HTH-TYPE TRANSCRIPTIONAL REGULATOR"/>
    <property type="match status" value="1"/>
</dbReference>
<dbReference type="Proteomes" id="UP000603352">
    <property type="component" value="Unassembled WGS sequence"/>
</dbReference>
<evidence type="ECO:0000313" key="5">
    <source>
        <dbReference type="EMBL" id="GGB30150.1"/>
    </source>
</evidence>
<protein>
    <submittedName>
        <fullName evidence="5">Transcriptional regulator</fullName>
    </submittedName>
</protein>
<dbReference type="InterPro" id="IPR001387">
    <property type="entry name" value="Cro/C1-type_HTH"/>
</dbReference>
<evidence type="ECO:0000256" key="2">
    <source>
        <dbReference type="ARBA" id="ARBA00023125"/>
    </source>
</evidence>
<gene>
    <name evidence="5" type="ORF">GCM10011505_09430</name>
</gene>
<evidence type="ECO:0000259" key="4">
    <source>
        <dbReference type="PROSITE" id="PS50943"/>
    </source>
</evidence>
<dbReference type="CDD" id="cd02209">
    <property type="entry name" value="cupin_XRE_C"/>
    <property type="match status" value="1"/>
</dbReference>
<evidence type="ECO:0000256" key="1">
    <source>
        <dbReference type="ARBA" id="ARBA00023015"/>
    </source>
</evidence>
<name>A0ABQ1IBU5_9PROT</name>
<dbReference type="Pfam" id="PF07883">
    <property type="entry name" value="Cupin_2"/>
    <property type="match status" value="1"/>
</dbReference>
<reference evidence="6" key="1">
    <citation type="journal article" date="2019" name="Int. J. Syst. Evol. Microbiol.">
        <title>The Global Catalogue of Microorganisms (GCM) 10K type strain sequencing project: providing services to taxonomists for standard genome sequencing and annotation.</title>
        <authorList>
            <consortium name="The Broad Institute Genomics Platform"/>
            <consortium name="The Broad Institute Genome Sequencing Center for Infectious Disease"/>
            <person name="Wu L."/>
            <person name="Ma J."/>
        </authorList>
    </citation>
    <scope>NUCLEOTIDE SEQUENCE [LARGE SCALE GENOMIC DNA]</scope>
    <source>
        <strain evidence="6">CGMCC 1.10188</strain>
    </source>
</reference>
<keyword evidence="6" id="KW-1185">Reference proteome</keyword>
<organism evidence="5 6">
    <name type="scientific">Tistrella bauzanensis</name>
    <dbReference type="NCBI Taxonomy" id="657419"/>
    <lineage>
        <taxon>Bacteria</taxon>
        <taxon>Pseudomonadati</taxon>
        <taxon>Pseudomonadota</taxon>
        <taxon>Alphaproteobacteria</taxon>
        <taxon>Geminicoccales</taxon>
        <taxon>Geminicoccaceae</taxon>
        <taxon>Tistrella</taxon>
    </lineage>
</organism>
<accession>A0ABQ1IBU5</accession>
<keyword evidence="2" id="KW-0238">DNA-binding</keyword>
<dbReference type="Gene3D" id="1.10.260.40">
    <property type="entry name" value="lambda repressor-like DNA-binding domains"/>
    <property type="match status" value="1"/>
</dbReference>
<dbReference type="SUPFAM" id="SSF51182">
    <property type="entry name" value="RmlC-like cupins"/>
    <property type="match status" value="1"/>
</dbReference>
<sequence>MGTIMHSQEADSGAAERPPILEHVAGNLRRLRRAAGFSQEALAEASGVSRRMLVNIERGDANVSLAVLDRIAAALNVLFVDLVRDADLPDRSRIQALAWAGTSPESRGTLLAGAPATHAAELWIWSLGAGDRYVSEPDGDGWHDMIYVIEGRLTVHLADGARVIEAGDFHSFASNQPYIYENTGTTRVRFLRNVIY</sequence>
<keyword evidence="1" id="KW-0805">Transcription regulation</keyword>
<comment type="caution">
    <text evidence="5">The sequence shown here is derived from an EMBL/GenBank/DDBJ whole genome shotgun (WGS) entry which is preliminary data.</text>
</comment>
<dbReference type="InterPro" id="IPR050807">
    <property type="entry name" value="TransReg_Diox_bact_type"/>
</dbReference>
<dbReference type="Pfam" id="PF01381">
    <property type="entry name" value="HTH_3"/>
    <property type="match status" value="1"/>
</dbReference>
<dbReference type="InterPro" id="IPR013096">
    <property type="entry name" value="Cupin_2"/>
</dbReference>
<dbReference type="EMBL" id="BMDZ01000006">
    <property type="protein sequence ID" value="GGB30150.1"/>
    <property type="molecule type" value="Genomic_DNA"/>
</dbReference>
<dbReference type="InterPro" id="IPR011051">
    <property type="entry name" value="RmlC_Cupin_sf"/>
</dbReference>
<keyword evidence="3" id="KW-0804">Transcription</keyword>
<dbReference type="PANTHER" id="PTHR46797:SF23">
    <property type="entry name" value="HTH-TYPE TRANSCRIPTIONAL REGULATOR SUTR"/>
    <property type="match status" value="1"/>
</dbReference>
<feature type="domain" description="HTH cro/C1-type" evidence="4">
    <location>
        <begin position="28"/>
        <end position="82"/>
    </location>
</feature>
<dbReference type="InterPro" id="IPR014710">
    <property type="entry name" value="RmlC-like_jellyroll"/>
</dbReference>
<dbReference type="CDD" id="cd00093">
    <property type="entry name" value="HTH_XRE"/>
    <property type="match status" value="1"/>
</dbReference>
<dbReference type="InterPro" id="IPR010982">
    <property type="entry name" value="Lambda_DNA-bd_dom_sf"/>
</dbReference>
<dbReference type="PROSITE" id="PS50943">
    <property type="entry name" value="HTH_CROC1"/>
    <property type="match status" value="1"/>
</dbReference>
<dbReference type="Gene3D" id="2.60.120.10">
    <property type="entry name" value="Jelly Rolls"/>
    <property type="match status" value="1"/>
</dbReference>
<evidence type="ECO:0000256" key="3">
    <source>
        <dbReference type="ARBA" id="ARBA00023163"/>
    </source>
</evidence>
<dbReference type="SMART" id="SM00530">
    <property type="entry name" value="HTH_XRE"/>
    <property type="match status" value="1"/>
</dbReference>
<dbReference type="SUPFAM" id="SSF47413">
    <property type="entry name" value="lambda repressor-like DNA-binding domains"/>
    <property type="match status" value="1"/>
</dbReference>